<proteinExistence type="predicted"/>
<sequence length="316" mass="34842">MTSITRNFPWFIKDFGVSIIGQECYVSLVEDLSLSDTKCLRYALSKGLGIGLVIGGSIMKLPQLLLIINARSARGLSLTAFSLETLAYSITTAYPFRNSFPFSTYGENFFLSIQNTLITLLIIYYSPISNKSLRNTQLTRATILVIVTALALWSLPLSILSILQLLTLPLSLFSKLPQIRQNARSQSTGQLSAFAVLSQVAGCLARLFTTATETGDWLVAAAFGMALLLNSVLGIQMWMYWGNWDTKLDQVEMGLVGAHGHETSFNARHGLGRPGWMDVSEEHKGNIFTNIAMPNPIRVPSILPFSGERPLTRKVD</sequence>
<evidence type="ECO:0000313" key="2">
    <source>
        <dbReference type="Proteomes" id="UP000308600"/>
    </source>
</evidence>
<organism evidence="1 2">
    <name type="scientific">Pluteus cervinus</name>
    <dbReference type="NCBI Taxonomy" id="181527"/>
    <lineage>
        <taxon>Eukaryota</taxon>
        <taxon>Fungi</taxon>
        <taxon>Dikarya</taxon>
        <taxon>Basidiomycota</taxon>
        <taxon>Agaricomycotina</taxon>
        <taxon>Agaricomycetes</taxon>
        <taxon>Agaricomycetidae</taxon>
        <taxon>Agaricales</taxon>
        <taxon>Pluteineae</taxon>
        <taxon>Pluteaceae</taxon>
        <taxon>Pluteus</taxon>
    </lineage>
</organism>
<dbReference type="EMBL" id="ML208705">
    <property type="protein sequence ID" value="TFK61000.1"/>
    <property type="molecule type" value="Genomic_DNA"/>
</dbReference>
<evidence type="ECO:0000313" key="1">
    <source>
        <dbReference type="EMBL" id="TFK61000.1"/>
    </source>
</evidence>
<accession>A0ACD3A5K1</accession>
<reference evidence="1 2" key="1">
    <citation type="journal article" date="2019" name="Nat. Ecol. Evol.">
        <title>Megaphylogeny resolves global patterns of mushroom evolution.</title>
        <authorList>
            <person name="Varga T."/>
            <person name="Krizsan K."/>
            <person name="Foldi C."/>
            <person name="Dima B."/>
            <person name="Sanchez-Garcia M."/>
            <person name="Sanchez-Ramirez S."/>
            <person name="Szollosi G.J."/>
            <person name="Szarkandi J.G."/>
            <person name="Papp V."/>
            <person name="Albert L."/>
            <person name="Andreopoulos W."/>
            <person name="Angelini C."/>
            <person name="Antonin V."/>
            <person name="Barry K.W."/>
            <person name="Bougher N.L."/>
            <person name="Buchanan P."/>
            <person name="Buyck B."/>
            <person name="Bense V."/>
            <person name="Catcheside P."/>
            <person name="Chovatia M."/>
            <person name="Cooper J."/>
            <person name="Damon W."/>
            <person name="Desjardin D."/>
            <person name="Finy P."/>
            <person name="Geml J."/>
            <person name="Haridas S."/>
            <person name="Hughes K."/>
            <person name="Justo A."/>
            <person name="Karasinski D."/>
            <person name="Kautmanova I."/>
            <person name="Kiss B."/>
            <person name="Kocsube S."/>
            <person name="Kotiranta H."/>
            <person name="LaButti K.M."/>
            <person name="Lechner B.E."/>
            <person name="Liimatainen K."/>
            <person name="Lipzen A."/>
            <person name="Lukacs Z."/>
            <person name="Mihaltcheva S."/>
            <person name="Morgado L.N."/>
            <person name="Niskanen T."/>
            <person name="Noordeloos M.E."/>
            <person name="Ohm R.A."/>
            <person name="Ortiz-Santana B."/>
            <person name="Ovrebo C."/>
            <person name="Racz N."/>
            <person name="Riley R."/>
            <person name="Savchenko A."/>
            <person name="Shiryaev A."/>
            <person name="Soop K."/>
            <person name="Spirin V."/>
            <person name="Szebenyi C."/>
            <person name="Tomsovsky M."/>
            <person name="Tulloss R.E."/>
            <person name="Uehling J."/>
            <person name="Grigoriev I.V."/>
            <person name="Vagvolgyi C."/>
            <person name="Papp T."/>
            <person name="Martin F.M."/>
            <person name="Miettinen O."/>
            <person name="Hibbett D.S."/>
            <person name="Nagy L.G."/>
        </authorList>
    </citation>
    <scope>NUCLEOTIDE SEQUENCE [LARGE SCALE GENOMIC DNA]</scope>
    <source>
        <strain evidence="1 2">NL-1719</strain>
    </source>
</reference>
<gene>
    <name evidence="1" type="ORF">BDN72DRAFT_778736</name>
</gene>
<keyword evidence="2" id="KW-1185">Reference proteome</keyword>
<protein>
    <submittedName>
        <fullName evidence="1">Uncharacterized protein</fullName>
    </submittedName>
</protein>
<dbReference type="Proteomes" id="UP000308600">
    <property type="component" value="Unassembled WGS sequence"/>
</dbReference>
<name>A0ACD3A5K1_9AGAR</name>